<evidence type="ECO:0000313" key="2">
    <source>
        <dbReference type="EMBL" id="MFD0930453.1"/>
    </source>
</evidence>
<protein>
    <submittedName>
        <fullName evidence="2">Uncharacterized protein</fullName>
    </submittedName>
</protein>
<dbReference type="EMBL" id="JBHTJW010000003">
    <property type="protein sequence ID" value="MFD0930453.1"/>
    <property type="molecule type" value="Genomic_DNA"/>
</dbReference>
<feature type="region of interest" description="Disordered" evidence="1">
    <location>
        <begin position="53"/>
        <end position="78"/>
    </location>
</feature>
<organism evidence="2 3">
    <name type="scientific">Methylophilus glucosoxydans</name>
    <dbReference type="NCBI Taxonomy" id="752553"/>
    <lineage>
        <taxon>Bacteria</taxon>
        <taxon>Pseudomonadati</taxon>
        <taxon>Pseudomonadota</taxon>
        <taxon>Betaproteobacteria</taxon>
        <taxon>Nitrosomonadales</taxon>
        <taxon>Methylophilaceae</taxon>
        <taxon>Methylophilus</taxon>
    </lineage>
</organism>
<name>A0ABW3GJ65_9PROT</name>
<dbReference type="RefSeq" id="WP_379076976.1">
    <property type="nucleotide sequence ID" value="NZ_JBHTJW010000003.1"/>
</dbReference>
<dbReference type="Proteomes" id="UP001597106">
    <property type="component" value="Unassembled WGS sequence"/>
</dbReference>
<proteinExistence type="predicted"/>
<sequence length="192" mass="21663">MWLQPEYHMDFARPLFAWQRVRWPGLALVAALLMTVWLTYAEEAGQTAHLQSLTERQQQLTEQQSAMQGAAPRTEQDPLSQANIKPVAVLSQPQQKAAQKIVQQLNVRWFDLLQALEASQVADIALLQLTPDANRGQFVLSGEAKSYAALLNYVSHLQGLTTLHEVHLQKHQVNDSHPQRPVSFEIQGGWQP</sequence>
<accession>A0ABW3GJ65</accession>
<reference evidence="3" key="1">
    <citation type="journal article" date="2019" name="Int. J. Syst. Evol. Microbiol.">
        <title>The Global Catalogue of Microorganisms (GCM) 10K type strain sequencing project: providing services to taxonomists for standard genome sequencing and annotation.</title>
        <authorList>
            <consortium name="The Broad Institute Genomics Platform"/>
            <consortium name="The Broad Institute Genome Sequencing Center for Infectious Disease"/>
            <person name="Wu L."/>
            <person name="Ma J."/>
        </authorList>
    </citation>
    <scope>NUCLEOTIDE SEQUENCE [LARGE SCALE GENOMIC DNA]</scope>
    <source>
        <strain evidence="3">CCUG 59685</strain>
    </source>
</reference>
<gene>
    <name evidence="2" type="ORF">ACFQ1T_11775</name>
</gene>
<evidence type="ECO:0000256" key="1">
    <source>
        <dbReference type="SAM" id="MobiDB-lite"/>
    </source>
</evidence>
<keyword evidence="3" id="KW-1185">Reference proteome</keyword>
<feature type="compositionally biased region" description="Low complexity" evidence="1">
    <location>
        <begin position="53"/>
        <end position="65"/>
    </location>
</feature>
<feature type="region of interest" description="Disordered" evidence="1">
    <location>
        <begin position="173"/>
        <end position="192"/>
    </location>
</feature>
<comment type="caution">
    <text evidence="2">The sequence shown here is derived from an EMBL/GenBank/DDBJ whole genome shotgun (WGS) entry which is preliminary data.</text>
</comment>
<evidence type="ECO:0000313" key="3">
    <source>
        <dbReference type="Proteomes" id="UP001597106"/>
    </source>
</evidence>